<name>B5GS37_STRCL</name>
<gene>
    <name evidence="2" type="ORF">SCLAV_p0336</name>
</gene>
<evidence type="ECO:0000313" key="2">
    <source>
        <dbReference type="EMBL" id="EFG03827.2"/>
    </source>
</evidence>
<dbReference type="InterPro" id="IPR011024">
    <property type="entry name" value="G_crystallin-like"/>
</dbReference>
<evidence type="ECO:0000256" key="1">
    <source>
        <dbReference type="SAM" id="SignalP"/>
    </source>
</evidence>
<feature type="signal peptide" evidence="1">
    <location>
        <begin position="1"/>
        <end position="29"/>
    </location>
</feature>
<reference evidence="2 3" key="1">
    <citation type="journal article" date="2010" name="Genome Biol. Evol.">
        <title>The sequence of a 1.8-mb bacterial linear plasmid reveals a rich evolutionary reservoir of secondary metabolic pathways.</title>
        <authorList>
            <person name="Medema M.H."/>
            <person name="Trefzer A."/>
            <person name="Kovalchuk A."/>
            <person name="van den Berg M."/>
            <person name="Mueller U."/>
            <person name="Heijne W."/>
            <person name="Wu L."/>
            <person name="Alam M.T."/>
            <person name="Ronning C.M."/>
            <person name="Nierman W.C."/>
            <person name="Bovenberg R.A.L."/>
            <person name="Breitling R."/>
            <person name="Takano E."/>
        </authorList>
    </citation>
    <scope>NUCLEOTIDE SEQUENCE [LARGE SCALE GENOMIC DNA]</scope>
    <source>
        <strain evidence="2">ATCC 27064</strain>
        <plasmid evidence="2 3">pSCL4</plasmid>
    </source>
</reference>
<keyword evidence="3" id="KW-1185">Reference proteome</keyword>
<accession>B5GS37</accession>
<evidence type="ECO:0000313" key="3">
    <source>
        <dbReference type="Proteomes" id="UP000002357"/>
    </source>
</evidence>
<dbReference type="GeneID" id="93733512"/>
<dbReference type="AlphaFoldDB" id="B5GS37"/>
<dbReference type="OrthoDB" id="4260523at2"/>
<geneLocation type="plasmid" evidence="2 3">
    <name>pSCL4</name>
</geneLocation>
<dbReference type="SUPFAM" id="SSF49695">
    <property type="entry name" value="gamma-Crystallin-like"/>
    <property type="match status" value="1"/>
</dbReference>
<sequence length="129" mass="14016">MLQRLVPAALTTAAAGLSLVLGAAGTADATPAHERIGVGAFRVAIVYEHANFEGAALSLYASDCVFSRSWRNLPHEWNDRISSISIEHGCSMVAYEHWDISGALTRYRLLAPNLGTEWNDRISSLAFMP</sequence>
<keyword evidence="1" id="KW-0732">Signal</keyword>
<dbReference type="RefSeq" id="WP_003954617.1">
    <property type="nucleotide sequence ID" value="NZ_CM000914.1"/>
</dbReference>
<keyword evidence="2" id="KW-0614">Plasmid</keyword>
<feature type="chain" id="PRO_5007910704" evidence="1">
    <location>
        <begin position="30"/>
        <end position="129"/>
    </location>
</feature>
<dbReference type="Proteomes" id="UP000002357">
    <property type="component" value="Plasmid pSCL4"/>
</dbReference>
<proteinExistence type="predicted"/>
<dbReference type="EMBL" id="CM000914">
    <property type="protein sequence ID" value="EFG03827.2"/>
    <property type="molecule type" value="Genomic_DNA"/>
</dbReference>
<protein>
    <submittedName>
        <fullName evidence="2">Uncharacterized protein</fullName>
    </submittedName>
</protein>
<organism evidence="2 3">
    <name type="scientific">Streptomyces clavuligerus</name>
    <dbReference type="NCBI Taxonomy" id="1901"/>
    <lineage>
        <taxon>Bacteria</taxon>
        <taxon>Bacillati</taxon>
        <taxon>Actinomycetota</taxon>
        <taxon>Actinomycetes</taxon>
        <taxon>Kitasatosporales</taxon>
        <taxon>Streptomycetaceae</taxon>
        <taxon>Streptomyces</taxon>
    </lineage>
</organism>
<dbReference type="eggNOG" id="ENOG502ZQ6P">
    <property type="taxonomic scope" value="Bacteria"/>
</dbReference>
<dbReference type="Gene3D" id="2.60.20.10">
    <property type="entry name" value="Crystallins"/>
    <property type="match status" value="1"/>
</dbReference>